<dbReference type="GO" id="GO:0000209">
    <property type="term" value="P:protein polyubiquitination"/>
    <property type="evidence" value="ECO:0007669"/>
    <property type="project" value="EnsemblFungi"/>
</dbReference>
<dbReference type="EC" id="2.3.2.27" evidence="9"/>
<evidence type="ECO:0000256" key="5">
    <source>
        <dbReference type="ARBA" id="ARBA00022786"/>
    </source>
</evidence>
<comment type="catalytic activity">
    <reaction evidence="1 9">
        <text>S-ubiquitinyl-[E2 ubiquitin-conjugating enzyme]-L-cysteine + [acceptor protein]-L-lysine = [E2 ubiquitin-conjugating enzyme]-L-cysteine + N(6)-ubiquitinyl-[acceptor protein]-L-lysine.</text>
        <dbReference type="EC" id="2.3.2.27"/>
    </reaction>
</comment>
<evidence type="ECO:0000256" key="9">
    <source>
        <dbReference type="RuleBase" id="RU366018"/>
    </source>
</evidence>
<name>H2B0I3_KAZAF</name>
<evidence type="ECO:0000313" key="12">
    <source>
        <dbReference type="Proteomes" id="UP000005220"/>
    </source>
</evidence>
<dbReference type="GO" id="GO:0061630">
    <property type="term" value="F:ubiquitin protein ligase activity"/>
    <property type="evidence" value="ECO:0007669"/>
    <property type="project" value="UniProtKB-UniRule"/>
</dbReference>
<evidence type="ECO:0000259" key="10">
    <source>
        <dbReference type="PROSITE" id="PS51157"/>
    </source>
</evidence>
<dbReference type="Pfam" id="PF02207">
    <property type="entry name" value="zf-UBR"/>
    <property type="match status" value="1"/>
</dbReference>
<sequence>MNKVRRRIPENLTDFLNYLPSLSQNNYDTPLSYIIWKALDTCLSTDTDLVDWNSIISPFYSENWTNGSYQAVLSNDNWKKINFEENTGNDHVGMSCGRQCFNKDLVYYCFTCTRSPFYEICESCFDESKHIGHSYVVKVINQSQGRICHCGNPAVFKNADDAFKCKNDANNTAQTLPPSGLHHNVYHTVSIVLDHIIGILTYLKEQNRHENNNSRDHNNNITNKTSISSRMKYPNLYDELNRSNSNANEDERSVNYMIQRQYEQNNNLEQKWTLQIEEEDCKMQQRDFAKCLIDILDTPMEYAVNIIDMIDSVHSAVTILESNDFIKLKQIQQEFYEQNITLYIRRKHDVFKKKLVEDLSEWLYNLCLDRRTPFHVKTTIRLSLLELWQCKFDLTEGFPENKKISLFGNFFAPNKNVWFNPWPINDMHDSHITKIMQDYNINIINSTSHKIKPQMCSIRGSRLQYLLTECTTNLSKFASLRFIKIISTMFSICDEVKKFLALQYFDVYLHILYSSVSSERSKLNGFLMHLLSQYTVQDPEIANLAIISGFIEKALKFSLNLLCFKAEDLDSNRHLYLIDEFTLPKDSIKNRKVIICFQNLCSLLLCHTIPKEVLERRELFLALLKVTSEFDNILPLKRETNEHVEFENFDFSLYYIYFTYILMMVDAYSRSLSQIKDVEERKITITRLLNTISDKEIKLYHKFKNSPDFNSTLSEDGEKPNIEAIFSLKEKICNYVTDTINFQVGVDTQNFFNPMSYFFRFVVQWGGCNKEESNSSSLTVPFKFQEFLAKQHTSLLVSEVSLSTLVLIGQINTGFWVRNGTPITHQLRLYTKYGMREFAYSSDLFNVQVKMSMTDPNAFMVTFLSRWGLKHWANGVPMGDYPDEDTTIGIVGECLLLLIQLFSEIKSLTSSTPEASLEKAFKDEIINGIGFDTCTYSKIRNTLPDHIGGHPLFDDRLEQYSDYLPPKSLSDTGTFKLKTKFRKEVNPYYFGLANNKRYEVEKKLRTYMAKVGDVNFDDTFIPAGNFADLLKSTIYSGLYSISSVDTFGLFLKHTLDHIKKGNYETLLSRSVHLIHICVVNNLNEFMKIFWREYAVVDTEYYHYHSIGSILYYFLSVDDFSYVHGKIREIFSFMKIVAPHIDINSYLREQTASFNPEVLWIFDKSYTRKNEGRERKKLLAIERREKILKKLAKQQMKFIENNHFTSQDKEEYAGSDDSSQEEINKLGWKYPDDGCVFCKMKKEDDAFVYFSYLEQNICDHGVDFPDTIYMKNVFNSMIGPNIFKNISAGTKLIENKPVLRTCGHGSHIRCLGTHMKSARSTQSHTTKNTPVAYGYGLSYCPVCNSLSNCFLPRLEDYSDQKMDDFFENNQNIIDVTSELLVSTAKKTLMIFEDMERGDDQDTGYKDIKVIDRLLADTVRNMELRLRCKSHNQKDTNEMIKNQCALTLKLLAGFKLFLQRYCISESFEDLKHINWKKVIYASDNNLLYAGCKILGTYNQEPSTSILNLMKREFHKSFMVLIMNLVQVDFYNSTNVAMKPWNSEITSLPIKSKSFFRVFQAYLSFYLYDTRNINQSCIVNHAYLTMAECLKTFLQRLYFIFRAFYSIESDHKGRSKFANEFEFLLSYFRIPNIRNFSEFIDSFAQNDIDEITMLMHKVTKGEEKASIMIHNLKNINFNSFAPFKFIDLPKNLSEFYRREESKCIYRILEYESAICLLCGERLHIQKPFPLYGYLYGECTSHVRKNCKATSIYGVFLLIDTNVIYLSYGTRGSFYRTPYLNKYGEPDEEFKFGNPVYLNKSRYEHLSNDILMGNMIPHVVFRLSEGNADLGGWETM</sequence>
<keyword evidence="2 9" id="KW-0808">Transferase</keyword>
<keyword evidence="4 9" id="KW-0863">Zinc-finger</keyword>
<dbReference type="PROSITE" id="PS51157">
    <property type="entry name" value="ZF_UBR"/>
    <property type="match status" value="1"/>
</dbReference>
<dbReference type="OrthoDB" id="26387at2759"/>
<keyword evidence="12" id="KW-1185">Reference proteome</keyword>
<evidence type="ECO:0000256" key="6">
    <source>
        <dbReference type="ARBA" id="ARBA00022833"/>
    </source>
</evidence>
<keyword evidence="3 9" id="KW-0479">Metal-binding</keyword>
<dbReference type="Gene3D" id="2.10.110.30">
    <property type="match status" value="1"/>
</dbReference>
<dbReference type="InterPro" id="IPR039164">
    <property type="entry name" value="UBR1-like"/>
</dbReference>
<proteinExistence type="inferred from homology"/>
<dbReference type="PANTHER" id="PTHR21497:SF24">
    <property type="entry name" value="E3 UBIQUITIN-PROTEIN LIGASE UBR1"/>
    <property type="match status" value="1"/>
</dbReference>
<dbReference type="GO" id="GO:0034620">
    <property type="term" value="P:cellular response to unfolded protein"/>
    <property type="evidence" value="ECO:0007669"/>
    <property type="project" value="EnsemblFungi"/>
</dbReference>
<dbReference type="FunCoup" id="H2B0I3">
    <property type="interactions" value="100"/>
</dbReference>
<gene>
    <name evidence="11" type="primary">KAFR0J00650</name>
    <name evidence="11" type="ORF">KAFR_0J00650</name>
</gene>
<dbReference type="KEGG" id="kaf:KAFR_0J00650"/>
<dbReference type="InParanoid" id="H2B0I3"/>
<organism evidence="11 12">
    <name type="scientific">Kazachstania africana (strain ATCC 22294 / BCRC 22015 / CBS 2517 / CECT 1963 / NBRC 1671 / NRRL Y-8276)</name>
    <name type="common">Yeast</name>
    <name type="synonym">Kluyveromyces africanus</name>
    <dbReference type="NCBI Taxonomy" id="1071382"/>
    <lineage>
        <taxon>Eukaryota</taxon>
        <taxon>Fungi</taxon>
        <taxon>Dikarya</taxon>
        <taxon>Ascomycota</taxon>
        <taxon>Saccharomycotina</taxon>
        <taxon>Saccharomycetes</taxon>
        <taxon>Saccharomycetales</taxon>
        <taxon>Saccharomycetaceae</taxon>
        <taxon>Kazachstania</taxon>
    </lineage>
</organism>
<comment type="similarity">
    <text evidence="7 9">Belongs to the E3 ubiquitin-protein ligase UBR1-like family.</text>
</comment>
<dbReference type="GO" id="GO:0071629">
    <property type="term" value="P:cytoplasm protein quality control by the ubiquitin-proteasome system"/>
    <property type="evidence" value="ECO:0007669"/>
    <property type="project" value="EnsemblFungi"/>
</dbReference>
<accession>H2B0I3</accession>
<dbReference type="GO" id="GO:0005737">
    <property type="term" value="C:cytoplasm"/>
    <property type="evidence" value="ECO:0007669"/>
    <property type="project" value="TreeGrafter"/>
</dbReference>
<protein>
    <recommendedName>
        <fullName evidence="9">E3 ubiquitin-protein ligase</fullName>
        <ecNumber evidence="9">2.3.2.27</ecNumber>
    </recommendedName>
</protein>
<evidence type="ECO:0000313" key="11">
    <source>
        <dbReference type="EMBL" id="CCF60133.1"/>
    </source>
</evidence>
<dbReference type="GO" id="GO:1990305">
    <property type="term" value="C:RAD6-UBR2 ubiquitin ligase complex"/>
    <property type="evidence" value="ECO:0007669"/>
    <property type="project" value="EnsemblFungi"/>
</dbReference>
<dbReference type="InterPro" id="IPR003126">
    <property type="entry name" value="Znf_UBR"/>
</dbReference>
<dbReference type="PANTHER" id="PTHR21497">
    <property type="entry name" value="UBIQUITIN LIGASE E3 ALPHA-RELATED"/>
    <property type="match status" value="1"/>
</dbReference>
<dbReference type="GeneID" id="13883783"/>
<evidence type="ECO:0000256" key="3">
    <source>
        <dbReference type="ARBA" id="ARBA00022723"/>
    </source>
</evidence>
<keyword evidence="5 9" id="KW-0833">Ubl conjugation pathway</keyword>
<dbReference type="GO" id="GO:1990304">
    <property type="term" value="C:MUB1-RAD6-UBR2 ubiquitin ligase complex"/>
    <property type="evidence" value="ECO:0007669"/>
    <property type="project" value="EnsemblFungi"/>
</dbReference>
<comment type="pathway">
    <text evidence="9">Protein modification; protein ubiquitination.</text>
</comment>
<dbReference type="RefSeq" id="XP_003959268.1">
    <property type="nucleotide sequence ID" value="XM_003959219.1"/>
</dbReference>
<dbReference type="HOGENOM" id="CLU_004097_0_0_1"/>
<evidence type="ECO:0000256" key="4">
    <source>
        <dbReference type="ARBA" id="ARBA00022771"/>
    </source>
</evidence>
<dbReference type="EMBL" id="HE650830">
    <property type="protein sequence ID" value="CCF60133.1"/>
    <property type="molecule type" value="Genomic_DNA"/>
</dbReference>
<dbReference type="UniPathway" id="UPA00143"/>
<dbReference type="Proteomes" id="UP000005220">
    <property type="component" value="Chromosome 10"/>
</dbReference>
<dbReference type="CDD" id="cd19670">
    <property type="entry name" value="UBR-box_UBR1_2_3"/>
    <property type="match status" value="1"/>
</dbReference>
<keyword evidence="6 9" id="KW-0862">Zinc</keyword>
<dbReference type="eggNOG" id="KOG1140">
    <property type="taxonomic scope" value="Eukaryota"/>
</dbReference>
<reference evidence="11 12" key="1">
    <citation type="journal article" date="2011" name="Proc. Natl. Acad. Sci. U.S.A.">
        <title>Evolutionary erosion of yeast sex chromosomes by mating-type switching accidents.</title>
        <authorList>
            <person name="Gordon J.L."/>
            <person name="Armisen D."/>
            <person name="Proux-Wera E."/>
            <person name="Oheigeartaigh S.S."/>
            <person name="Byrne K.P."/>
            <person name="Wolfe K.H."/>
        </authorList>
    </citation>
    <scope>NUCLEOTIDE SEQUENCE [LARGE SCALE GENOMIC DNA]</scope>
    <source>
        <strain evidence="12">ATCC 22294 / BCRC 22015 / CBS 2517 / CECT 1963 / NBRC 1671 / NRRL Y-8276</strain>
    </source>
</reference>
<evidence type="ECO:0000256" key="2">
    <source>
        <dbReference type="ARBA" id="ARBA00022679"/>
    </source>
</evidence>
<comment type="function">
    <text evidence="9">Ubiquitin ligase protein which is a component of the N-end rule pathway. Recognizes and binds to proteins bearing specific N-terminal residues that are destabilizing according to the N-end rule, leading to their ubiquitination and subsequent degradation.</text>
</comment>
<dbReference type="STRING" id="1071382.H2B0I3"/>
<dbReference type="GO" id="GO:0008270">
    <property type="term" value="F:zinc ion binding"/>
    <property type="evidence" value="ECO:0007669"/>
    <property type="project" value="UniProtKB-UniRule"/>
</dbReference>
<dbReference type="GO" id="GO:0071596">
    <property type="term" value="P:ubiquitin-dependent protein catabolic process via the N-end rule pathway"/>
    <property type="evidence" value="ECO:0007669"/>
    <property type="project" value="UniProtKB-UniRule"/>
</dbReference>
<dbReference type="Pfam" id="PF22960">
    <property type="entry name" value="WHD_UBR1"/>
    <property type="match status" value="1"/>
</dbReference>
<feature type="zinc finger region" description="UBR-type" evidence="8">
    <location>
        <begin position="94"/>
        <end position="170"/>
    </location>
</feature>
<dbReference type="InterPro" id="IPR055194">
    <property type="entry name" value="UBR1-like_WH"/>
</dbReference>
<dbReference type="InterPro" id="IPR044046">
    <property type="entry name" value="E3_ligase_UBR-like_C"/>
</dbReference>
<evidence type="ECO:0000256" key="1">
    <source>
        <dbReference type="ARBA" id="ARBA00000900"/>
    </source>
</evidence>
<dbReference type="GO" id="GO:0000151">
    <property type="term" value="C:ubiquitin ligase complex"/>
    <property type="evidence" value="ECO:0007669"/>
    <property type="project" value="TreeGrafter"/>
</dbReference>
<evidence type="ECO:0000256" key="7">
    <source>
        <dbReference type="ARBA" id="ARBA00046341"/>
    </source>
</evidence>
<feature type="domain" description="UBR-type" evidence="10">
    <location>
        <begin position="94"/>
        <end position="170"/>
    </location>
</feature>
<evidence type="ECO:0000256" key="8">
    <source>
        <dbReference type="PROSITE-ProRule" id="PRU00508"/>
    </source>
</evidence>
<dbReference type="Pfam" id="PF18995">
    <property type="entry name" value="PRT6_C"/>
    <property type="match status" value="1"/>
</dbReference>
<dbReference type="SMART" id="SM00396">
    <property type="entry name" value="ZnF_UBR1"/>
    <property type="match status" value="1"/>
</dbReference>